<proteinExistence type="predicted"/>
<organism evidence="1 2">
    <name type="scientific">Spirosoma pollinicola</name>
    <dbReference type="NCBI Taxonomy" id="2057025"/>
    <lineage>
        <taxon>Bacteria</taxon>
        <taxon>Pseudomonadati</taxon>
        <taxon>Bacteroidota</taxon>
        <taxon>Cytophagia</taxon>
        <taxon>Cytophagales</taxon>
        <taxon>Cytophagaceae</taxon>
        <taxon>Spirosoma</taxon>
    </lineage>
</organism>
<dbReference type="AlphaFoldDB" id="A0A2K8ZAU1"/>
<dbReference type="Proteomes" id="UP000232883">
    <property type="component" value="Chromosome"/>
</dbReference>
<dbReference type="EMBL" id="CP025096">
    <property type="protein sequence ID" value="AUD06993.1"/>
    <property type="molecule type" value="Genomic_DNA"/>
</dbReference>
<evidence type="ECO:0000313" key="2">
    <source>
        <dbReference type="Proteomes" id="UP000232883"/>
    </source>
</evidence>
<evidence type="ECO:0000313" key="1">
    <source>
        <dbReference type="EMBL" id="AUD06993.1"/>
    </source>
</evidence>
<protein>
    <submittedName>
        <fullName evidence="1">Uncharacterized protein</fullName>
    </submittedName>
</protein>
<name>A0A2K8ZAU1_9BACT</name>
<dbReference type="KEGG" id="spir:CWM47_37350"/>
<gene>
    <name evidence="1" type="ORF">CWM47_37350</name>
</gene>
<sequence length="144" mass="16855">MDYKYLYRALRRAEIEAGYKLIPKGTMEFVAEPRLDLDVFPMVFGSETNAIRHHQWKQNGFTTRGISATPHYERALFYAKRNKVVVRIDTEHFQSLGIRTFDVNESLRERPHEIAVPEDDEIILVYEKDGEFPAQIITDVTHID</sequence>
<accession>A0A2K8ZAU1</accession>
<keyword evidence="2" id="KW-1185">Reference proteome</keyword>
<dbReference type="RefSeq" id="WP_100993518.1">
    <property type="nucleotide sequence ID" value="NZ_CP025096.1"/>
</dbReference>
<reference evidence="1 2" key="1">
    <citation type="submission" date="2017-11" db="EMBL/GenBank/DDBJ databases">
        <title>Taxonomic description and genome sequences of Spirosoma HA7 sp. nov., isolated from pollen microhabitat of Corylus avellana.</title>
        <authorList>
            <person name="Ambika Manirajan B."/>
            <person name="Suarez C."/>
            <person name="Ratering S."/>
            <person name="Geissler-Plaum R."/>
            <person name="Cardinale M."/>
            <person name="Sylvia S."/>
        </authorList>
    </citation>
    <scope>NUCLEOTIDE SEQUENCE [LARGE SCALE GENOMIC DNA]</scope>
    <source>
        <strain evidence="1 2">HA7</strain>
    </source>
</reference>
<dbReference type="OrthoDB" id="7062153at2"/>